<evidence type="ECO:0000313" key="1">
    <source>
        <dbReference type="EMBL" id="SMQ97617.1"/>
    </source>
</evidence>
<keyword evidence="3" id="KW-1185">Reference proteome</keyword>
<name>A0A1Y6HRN2_9XANT</name>
<reference evidence="1 3" key="2">
    <citation type="submission" date="2017-05" db="EMBL/GenBank/DDBJ databases">
        <authorList>
            <person name="Blom J."/>
        </authorList>
    </citation>
    <scope>NUCLEOTIDE SEQUENCE [LARGE SCALE GENOMIC DNA]</scope>
    <source>
        <strain evidence="1">PD885</strain>
    </source>
</reference>
<dbReference type="EMBL" id="LT853885">
    <property type="protein sequence ID" value="SMR04920.1"/>
    <property type="molecule type" value="Genomic_DNA"/>
</dbReference>
<gene>
    <name evidence="2" type="ORF">PD5205_03646</name>
    <name evidence="1" type="ORF">PD885_00347</name>
</gene>
<dbReference type="AlphaFoldDB" id="A0A1Y6HRN2"/>
<evidence type="ECO:0000313" key="4">
    <source>
        <dbReference type="Proteomes" id="UP000195953"/>
    </source>
</evidence>
<accession>A0A1Y6HRN2</accession>
<evidence type="ECO:0000313" key="3">
    <source>
        <dbReference type="Proteomes" id="UP000195877"/>
    </source>
</evidence>
<sequence>MRITEHHCALKRASHHPACIADASAGSRA</sequence>
<evidence type="ECO:0000313" key="2">
    <source>
        <dbReference type="EMBL" id="SMR04920.1"/>
    </source>
</evidence>
<organism evidence="2 4">
    <name type="scientific">Xanthomonas fragariae</name>
    <dbReference type="NCBI Taxonomy" id="48664"/>
    <lineage>
        <taxon>Bacteria</taxon>
        <taxon>Pseudomonadati</taxon>
        <taxon>Pseudomonadota</taxon>
        <taxon>Gammaproteobacteria</taxon>
        <taxon>Lysobacterales</taxon>
        <taxon>Lysobacteraceae</taxon>
        <taxon>Xanthomonas</taxon>
    </lineage>
</organism>
<reference evidence="2 4" key="1">
    <citation type="submission" date="2017-05" db="EMBL/GenBank/DDBJ databases">
        <authorList>
            <person name="Song R."/>
            <person name="Chenine A.L."/>
            <person name="Ruprecht R.M."/>
        </authorList>
    </citation>
    <scope>NUCLEOTIDE SEQUENCE [LARGE SCALE GENOMIC DNA]</scope>
    <source>
        <strain evidence="2">PD5205</strain>
    </source>
</reference>
<protein>
    <submittedName>
        <fullName evidence="2">Uncharacterized protein</fullName>
    </submittedName>
</protein>
<dbReference type="Proteomes" id="UP000195877">
    <property type="component" value="Chromosome 1"/>
</dbReference>
<dbReference type="Proteomes" id="UP000195953">
    <property type="component" value="Chromosome 1"/>
</dbReference>
<proteinExistence type="predicted"/>
<dbReference type="EMBL" id="LT853882">
    <property type="protein sequence ID" value="SMQ97617.1"/>
    <property type="molecule type" value="Genomic_DNA"/>
</dbReference>